<comment type="caution">
    <text evidence="1">The sequence shown here is derived from an EMBL/GenBank/DDBJ whole genome shotgun (WGS) entry which is preliminary data.</text>
</comment>
<evidence type="ECO:0000313" key="2">
    <source>
        <dbReference type="Proteomes" id="UP000311382"/>
    </source>
</evidence>
<organism evidence="1 2">
    <name type="scientific">Rhodotorula diobovata</name>
    <dbReference type="NCBI Taxonomy" id="5288"/>
    <lineage>
        <taxon>Eukaryota</taxon>
        <taxon>Fungi</taxon>
        <taxon>Dikarya</taxon>
        <taxon>Basidiomycota</taxon>
        <taxon>Pucciniomycotina</taxon>
        <taxon>Microbotryomycetes</taxon>
        <taxon>Sporidiobolales</taxon>
        <taxon>Sporidiobolaceae</taxon>
        <taxon>Rhodotorula</taxon>
    </lineage>
</organism>
<keyword evidence="2" id="KW-1185">Reference proteome</keyword>
<accession>A0A5C5G0F2</accession>
<name>A0A5C5G0F2_9BASI</name>
<dbReference type="AlphaFoldDB" id="A0A5C5G0F2"/>
<dbReference type="Proteomes" id="UP000311382">
    <property type="component" value="Unassembled WGS sequence"/>
</dbReference>
<protein>
    <submittedName>
        <fullName evidence="1">Uncharacterized protein</fullName>
    </submittedName>
</protein>
<evidence type="ECO:0000313" key="1">
    <source>
        <dbReference type="EMBL" id="TNY21461.1"/>
    </source>
</evidence>
<reference evidence="1 2" key="1">
    <citation type="submission" date="2019-03" db="EMBL/GenBank/DDBJ databases">
        <title>Rhodosporidium diobovatum UCD-FST 08-225 genome sequencing, assembly, and annotation.</title>
        <authorList>
            <person name="Fakankun I.U."/>
            <person name="Fristensky B."/>
            <person name="Levin D.B."/>
        </authorList>
    </citation>
    <scope>NUCLEOTIDE SEQUENCE [LARGE SCALE GENOMIC DNA]</scope>
    <source>
        <strain evidence="1 2">UCD-FST 08-225</strain>
    </source>
</reference>
<proteinExistence type="predicted"/>
<sequence length="327" mass="37012">MASSSLRCDGRPPPPFEAAVSAIRAAADAYLLSGMRADVGALTHLDEEGTEWRQSMKRQLGPKWWIAWPGHERSAFLDDMARISRYYHEHRLLNPHSARMPDAESEHASPTLYRMRSSFNRVKYLAQEISNRVTGPGPSYQWFSLHVERQTSAEEFDEELHVSRAAVVREFELRFAQVQRESRPVPPVLPDPQAFGALADLLGQVRLKRQSKERAATLKALTTMRKPGRPPSESYDSHATAAAIRRLDWWANRSGIQGALDDALQALFRDSPSASPAQIQHAVMVALNRLRDGDRAATLRSLARSGTEHKELSPRQQVVYQQRRVRY</sequence>
<dbReference type="EMBL" id="SOZI01000043">
    <property type="protein sequence ID" value="TNY21461.1"/>
    <property type="molecule type" value="Genomic_DNA"/>
</dbReference>
<gene>
    <name evidence="1" type="ORF">DMC30DRAFT_394938</name>
</gene>